<protein>
    <submittedName>
        <fullName evidence="2">Uncharacterized protein</fullName>
    </submittedName>
</protein>
<proteinExistence type="predicted"/>
<sequence length="106" mass="11678">FVDDPDININFVPDPRLRNIAPLYAGPPGSRRRRQSASVSSSYVPGDGTKFICVTRGTRVGVYANWDAAQQYCSGISHSGNSGYKRFEAACDMFDRAWTEGKLTVL</sequence>
<gene>
    <name evidence="2" type="ORF">SISSUDRAFT_1038724</name>
</gene>
<dbReference type="AlphaFoldDB" id="A0A165WEP0"/>
<dbReference type="Proteomes" id="UP000076798">
    <property type="component" value="Unassembled WGS sequence"/>
</dbReference>
<dbReference type="OrthoDB" id="3270804at2759"/>
<feature type="non-terminal residue" evidence="2">
    <location>
        <position position="1"/>
    </location>
</feature>
<dbReference type="SUPFAM" id="SSF55658">
    <property type="entry name" value="L9 N-domain-like"/>
    <property type="match status" value="1"/>
</dbReference>
<evidence type="ECO:0000313" key="2">
    <source>
        <dbReference type="EMBL" id="KZT31062.1"/>
    </source>
</evidence>
<evidence type="ECO:0000313" key="3">
    <source>
        <dbReference type="Proteomes" id="UP000076798"/>
    </source>
</evidence>
<accession>A0A165WEP0</accession>
<dbReference type="InterPro" id="IPR009027">
    <property type="entry name" value="Ribosomal_bL9/RNase_H1_N"/>
</dbReference>
<name>A0A165WEP0_9AGAM</name>
<evidence type="ECO:0000256" key="1">
    <source>
        <dbReference type="SAM" id="MobiDB-lite"/>
    </source>
</evidence>
<organism evidence="2 3">
    <name type="scientific">Sistotremastrum suecicum HHB10207 ss-3</name>
    <dbReference type="NCBI Taxonomy" id="1314776"/>
    <lineage>
        <taxon>Eukaryota</taxon>
        <taxon>Fungi</taxon>
        <taxon>Dikarya</taxon>
        <taxon>Basidiomycota</taxon>
        <taxon>Agaricomycotina</taxon>
        <taxon>Agaricomycetes</taxon>
        <taxon>Sistotremastrales</taxon>
        <taxon>Sistotremastraceae</taxon>
        <taxon>Sistotremastrum</taxon>
    </lineage>
</organism>
<dbReference type="EMBL" id="KV428920">
    <property type="protein sequence ID" value="KZT31062.1"/>
    <property type="molecule type" value="Genomic_DNA"/>
</dbReference>
<feature type="region of interest" description="Disordered" evidence="1">
    <location>
        <begin position="22"/>
        <end position="45"/>
    </location>
</feature>
<keyword evidence="3" id="KW-1185">Reference proteome</keyword>
<reference evidence="2 3" key="1">
    <citation type="journal article" date="2016" name="Mol. Biol. Evol.">
        <title>Comparative Genomics of Early-Diverging Mushroom-Forming Fungi Provides Insights into the Origins of Lignocellulose Decay Capabilities.</title>
        <authorList>
            <person name="Nagy L.G."/>
            <person name="Riley R."/>
            <person name="Tritt A."/>
            <person name="Adam C."/>
            <person name="Daum C."/>
            <person name="Floudas D."/>
            <person name="Sun H."/>
            <person name="Yadav J.S."/>
            <person name="Pangilinan J."/>
            <person name="Larsson K.H."/>
            <person name="Matsuura K."/>
            <person name="Barry K."/>
            <person name="Labutti K."/>
            <person name="Kuo R."/>
            <person name="Ohm R.A."/>
            <person name="Bhattacharya S.S."/>
            <person name="Shirouzu T."/>
            <person name="Yoshinaga Y."/>
            <person name="Martin F.M."/>
            <person name="Grigoriev I.V."/>
            <person name="Hibbett D.S."/>
        </authorList>
    </citation>
    <scope>NUCLEOTIDE SEQUENCE [LARGE SCALE GENOMIC DNA]</scope>
    <source>
        <strain evidence="2 3">HHB10207 ss-3</strain>
    </source>
</reference>